<dbReference type="PRINTS" id="PR00187">
    <property type="entry name" value="HAEMOCYANIN"/>
</dbReference>
<evidence type="ECO:0000259" key="4">
    <source>
        <dbReference type="Pfam" id="PF03722"/>
    </source>
</evidence>
<dbReference type="InterPro" id="IPR005203">
    <property type="entry name" value="Hemocyanin_C"/>
</dbReference>
<dbReference type="EMBL" id="KY086450">
    <property type="protein sequence ID" value="AUO15582.1"/>
    <property type="molecule type" value="mRNA"/>
</dbReference>
<accession>A0A2I6SDD0</accession>
<feature type="chain" id="PRO_5014334123" evidence="2">
    <location>
        <begin position="19"/>
        <end position="685"/>
    </location>
</feature>
<dbReference type="InterPro" id="IPR014756">
    <property type="entry name" value="Ig_E-set"/>
</dbReference>
<dbReference type="Pfam" id="PF03722">
    <property type="entry name" value="Hemocyanin_N"/>
    <property type="match status" value="1"/>
</dbReference>
<dbReference type="InterPro" id="IPR005204">
    <property type="entry name" value="Hemocyanin_N"/>
</dbReference>
<dbReference type="InterPro" id="IPR037020">
    <property type="entry name" value="Hemocyanin_C_sf"/>
</dbReference>
<feature type="domain" description="Hemocyanin C-terminal" evidence="5">
    <location>
        <begin position="433"/>
        <end position="673"/>
    </location>
</feature>
<dbReference type="Gene3D" id="2.60.40.1520">
    <property type="entry name" value="Hemocyanin, C-terminal domain"/>
    <property type="match status" value="1"/>
</dbReference>
<keyword evidence="2" id="KW-0732">Signal</keyword>
<keyword evidence="1" id="KW-0758">Storage protein</keyword>
<dbReference type="Pfam" id="PF00372">
    <property type="entry name" value="Hemocyanin_M"/>
    <property type="match status" value="1"/>
</dbReference>
<reference evidence="6" key="1">
    <citation type="journal article" date="2017" name="Zootaxa">
        <title>Molecular Phylogenetic Analysis of the Orthoptera (Arthropoda, Insecta) based on Hexamerin Sequences.</title>
        <authorList>
            <person name="Zhang X."/>
            <person name="Hao J."/>
            <person name="Xia Y.U."/>
            <person name="Chang Y."/>
            <person name="Zhang D."/>
            <person name="Yin H."/>
        </authorList>
    </citation>
    <scope>NUCLEOTIDE SEQUENCE</scope>
</reference>
<evidence type="ECO:0000256" key="2">
    <source>
        <dbReference type="SAM" id="SignalP"/>
    </source>
</evidence>
<dbReference type="InterPro" id="IPR008922">
    <property type="entry name" value="Di-copper_centre_dom_sf"/>
</dbReference>
<feature type="signal peptide" evidence="2">
    <location>
        <begin position="1"/>
        <end position="18"/>
    </location>
</feature>
<feature type="domain" description="Hemocyanin middle" evidence="3">
    <location>
        <begin position="160"/>
        <end position="423"/>
    </location>
</feature>
<dbReference type="AlphaFoldDB" id="A0A2I6SDD0"/>
<proteinExistence type="evidence at transcript level"/>
<organism evidence="6">
    <name type="scientific">Xya japonica</name>
    <dbReference type="NCBI Taxonomy" id="1661859"/>
    <lineage>
        <taxon>Eukaryota</taxon>
        <taxon>Metazoa</taxon>
        <taxon>Ecdysozoa</taxon>
        <taxon>Arthropoda</taxon>
        <taxon>Hexapoda</taxon>
        <taxon>Insecta</taxon>
        <taxon>Pterygota</taxon>
        <taxon>Neoptera</taxon>
        <taxon>Polyneoptera</taxon>
        <taxon>Orthoptera</taxon>
        <taxon>Caelifera</taxon>
        <taxon>Tridactylidea</taxon>
        <taxon>Tridactyloidea</taxon>
        <taxon>Tridactylidae</taxon>
        <taxon>Xya</taxon>
    </lineage>
</organism>
<dbReference type="PANTHER" id="PTHR11511">
    <property type="entry name" value="LARVAL STORAGE PROTEIN/PHENOLOXIDASE"/>
    <property type="match status" value="1"/>
</dbReference>
<evidence type="ECO:0000256" key="1">
    <source>
        <dbReference type="ARBA" id="ARBA00022761"/>
    </source>
</evidence>
<dbReference type="SUPFAM" id="SSF81296">
    <property type="entry name" value="E set domains"/>
    <property type="match status" value="1"/>
</dbReference>
<dbReference type="InterPro" id="IPR013788">
    <property type="entry name" value="Hemocyanin/hexamerin"/>
</dbReference>
<dbReference type="SUPFAM" id="SSF48050">
    <property type="entry name" value="Hemocyanin, N-terminal domain"/>
    <property type="match status" value="1"/>
</dbReference>
<evidence type="ECO:0000259" key="5">
    <source>
        <dbReference type="Pfam" id="PF03723"/>
    </source>
</evidence>
<name>A0A2I6SDD0_9ORTH</name>
<protein>
    <submittedName>
        <fullName evidence="6">Hexamerin-like protein 2</fullName>
    </submittedName>
</protein>
<sequence length="685" mass="80566">MRTATGALLLLLVGLTAAKVVSEKRMVGKDVLLKQKTIYQLFYRITQDELFPEFQEIAHSYVLEDNVNNYKRPEAVYQFLSLYRESEDFLPKGKVFSVFYPKHWEYAQRFFDLLYFAKDYDTFYKTAVWGRYFVNEGVFVYALHVAVLHREDTRDFVLPPPYEIYPQFYVTGDVITKAYEAKLLGQGVESEKPVVILANYTGYPEPWTPEQVLSYFTEDVGFNSYFAYLALQYPAFLNNSYYGVNTYRRGELFYYTLQQLYARYHLERLSYKFPEVDVADYYTKTQYGYAPFTTYPNGYGAPVRPVGVAPVEYDVFSVEGLTNLEKRIRNAIDFGVFYSQGLEYVRLTKEKGVDLLGNVLLASGDSVNREYYPSFYKWLISLYGRVVDPTHEYEVPPSSLEQLETALRDPVYFSIVKRILNIFEQYLNKLPYYTKEELVVPGVKIENVEVDKLVTFFDYFYIDMKNVIPVQSREEASQISIRARQSRLNHKPFTYKVQVSSDKALDAVVRVYVGPKYDYLGNELSLDERRKYYFEIDRFPYQIQSGKNVIERNSRDSFFFGSDAPTYKDLYRRVEKAIHGGETYYYEDNTHHCGFPDRLMLPHGTKSGFPLSFYVIITPYQKVEPVKNYDTCRIDMRTMFSEGYSFGYPFDRPIREYEFVTPNMYFKDVVVYHRSQDEINSSVRV</sequence>
<dbReference type="InterPro" id="IPR036697">
    <property type="entry name" value="Hemocyanin_N_sf"/>
</dbReference>
<dbReference type="GO" id="GO:0045735">
    <property type="term" value="F:nutrient reservoir activity"/>
    <property type="evidence" value="ECO:0007669"/>
    <property type="project" value="UniProtKB-KW"/>
</dbReference>
<dbReference type="Gene3D" id="1.20.1370.10">
    <property type="entry name" value="Hemocyanin, N-terminal domain"/>
    <property type="match status" value="1"/>
</dbReference>
<dbReference type="PROSITE" id="PS00210">
    <property type="entry name" value="HEMOCYANIN_2"/>
    <property type="match status" value="1"/>
</dbReference>
<dbReference type="SUPFAM" id="SSF48056">
    <property type="entry name" value="Di-copper centre-containing domain"/>
    <property type="match status" value="1"/>
</dbReference>
<dbReference type="GO" id="GO:0005615">
    <property type="term" value="C:extracellular space"/>
    <property type="evidence" value="ECO:0007669"/>
    <property type="project" value="UniProtKB-ARBA"/>
</dbReference>
<evidence type="ECO:0000259" key="3">
    <source>
        <dbReference type="Pfam" id="PF00372"/>
    </source>
</evidence>
<dbReference type="InterPro" id="IPR000896">
    <property type="entry name" value="Hemocyanin/hexamerin_mid_dom"/>
</dbReference>
<dbReference type="Gene3D" id="1.10.1280.10">
    <property type="entry name" value="Di-copper center containing domain from catechol oxidase"/>
    <property type="match status" value="1"/>
</dbReference>
<feature type="domain" description="Hemocyanin N-terminal" evidence="4">
    <location>
        <begin position="32"/>
        <end position="154"/>
    </location>
</feature>
<evidence type="ECO:0000313" key="6">
    <source>
        <dbReference type="EMBL" id="AUO15582.1"/>
    </source>
</evidence>
<dbReference type="Pfam" id="PF03723">
    <property type="entry name" value="Hemocyanin_C"/>
    <property type="match status" value="1"/>
</dbReference>
<dbReference type="PANTHER" id="PTHR11511:SF5">
    <property type="entry name" value="FAT-BODY PROTEIN 1-RELATED"/>
    <property type="match status" value="1"/>
</dbReference>